<feature type="domain" description="PpiC" evidence="16">
    <location>
        <begin position="254"/>
        <end position="355"/>
    </location>
</feature>
<dbReference type="RefSeq" id="WP_184515666.1">
    <property type="nucleotide sequence ID" value="NZ_JACIJD010000005.1"/>
</dbReference>
<dbReference type="SUPFAM" id="SSF54534">
    <property type="entry name" value="FKBP-like"/>
    <property type="match status" value="1"/>
</dbReference>
<accession>A0A840YAS4</accession>
<evidence type="ECO:0000256" key="4">
    <source>
        <dbReference type="ARBA" id="ARBA00022519"/>
    </source>
</evidence>
<evidence type="ECO:0000256" key="9">
    <source>
        <dbReference type="ARBA" id="ARBA00030642"/>
    </source>
</evidence>
<evidence type="ECO:0000256" key="15">
    <source>
        <dbReference type="SAM" id="Phobius"/>
    </source>
</evidence>
<evidence type="ECO:0000256" key="8">
    <source>
        <dbReference type="ARBA" id="ARBA00023186"/>
    </source>
</evidence>
<comment type="subcellular location">
    <subcellularLocation>
        <location evidence="1">Cell inner membrane</location>
        <topology evidence="1">Single-pass type II membrane protein</topology>
        <orientation evidence="1">Periplasmic side</orientation>
    </subcellularLocation>
</comment>
<proteinExistence type="inferred from homology"/>
<protein>
    <recommendedName>
        <fullName evidence="2">Parvulin-like PPIase</fullName>
    </recommendedName>
    <alternativeName>
        <fullName evidence="9">Peptidyl-prolyl cis-trans isomerase plp</fullName>
    </alternativeName>
    <alternativeName>
        <fullName evidence="12">Periplasmic chaperone PpiD</fullName>
    </alternativeName>
    <alternativeName>
        <fullName evidence="13">Periplasmic folding chaperone</fullName>
    </alternativeName>
    <alternativeName>
        <fullName evidence="10">Rotamase plp</fullName>
    </alternativeName>
</protein>
<keyword evidence="18" id="KW-1185">Reference proteome</keyword>
<evidence type="ECO:0000259" key="16">
    <source>
        <dbReference type="PROSITE" id="PS50198"/>
    </source>
</evidence>
<dbReference type="GO" id="GO:0003755">
    <property type="term" value="F:peptidyl-prolyl cis-trans isomerase activity"/>
    <property type="evidence" value="ECO:0007669"/>
    <property type="project" value="UniProtKB-KW"/>
</dbReference>
<gene>
    <name evidence="17" type="ORF">FHS87_001496</name>
</gene>
<evidence type="ECO:0000256" key="1">
    <source>
        <dbReference type="ARBA" id="ARBA00004382"/>
    </source>
</evidence>
<dbReference type="PROSITE" id="PS50198">
    <property type="entry name" value="PPIC_PPIASE_2"/>
    <property type="match status" value="1"/>
</dbReference>
<keyword evidence="14 17" id="KW-0413">Isomerase</keyword>
<dbReference type="AlphaFoldDB" id="A0A840YAS4"/>
<dbReference type="InterPro" id="IPR052029">
    <property type="entry name" value="PpiD_chaperone"/>
</dbReference>
<dbReference type="InterPro" id="IPR027304">
    <property type="entry name" value="Trigger_fact/SurA_dom_sf"/>
</dbReference>
<evidence type="ECO:0000256" key="6">
    <source>
        <dbReference type="ARBA" id="ARBA00022989"/>
    </source>
</evidence>
<dbReference type="GO" id="GO:0005886">
    <property type="term" value="C:plasma membrane"/>
    <property type="evidence" value="ECO:0007669"/>
    <property type="project" value="UniProtKB-SubCell"/>
</dbReference>
<evidence type="ECO:0000256" key="14">
    <source>
        <dbReference type="PROSITE-ProRule" id="PRU00278"/>
    </source>
</evidence>
<organism evidence="17 18">
    <name type="scientific">Muricoccus pecuniae</name>
    <dbReference type="NCBI Taxonomy" id="693023"/>
    <lineage>
        <taxon>Bacteria</taxon>
        <taxon>Pseudomonadati</taxon>
        <taxon>Pseudomonadota</taxon>
        <taxon>Alphaproteobacteria</taxon>
        <taxon>Acetobacterales</taxon>
        <taxon>Roseomonadaceae</taxon>
        <taxon>Muricoccus</taxon>
    </lineage>
</organism>
<dbReference type="PANTHER" id="PTHR47529">
    <property type="entry name" value="PEPTIDYL-PROLYL CIS-TRANS ISOMERASE D"/>
    <property type="match status" value="1"/>
</dbReference>
<evidence type="ECO:0000256" key="11">
    <source>
        <dbReference type="ARBA" id="ARBA00038408"/>
    </source>
</evidence>
<reference evidence="17 18" key="1">
    <citation type="submission" date="2020-08" db="EMBL/GenBank/DDBJ databases">
        <title>Genomic Encyclopedia of Type Strains, Phase IV (KMG-IV): sequencing the most valuable type-strain genomes for metagenomic binning, comparative biology and taxonomic classification.</title>
        <authorList>
            <person name="Goeker M."/>
        </authorList>
    </citation>
    <scope>NUCLEOTIDE SEQUENCE [LARGE SCALE GENOMIC DNA]</scope>
    <source>
        <strain evidence="17 18">DSM 25622</strain>
    </source>
</reference>
<evidence type="ECO:0000256" key="10">
    <source>
        <dbReference type="ARBA" id="ARBA00031484"/>
    </source>
</evidence>
<evidence type="ECO:0000256" key="12">
    <source>
        <dbReference type="ARBA" id="ARBA00040743"/>
    </source>
</evidence>
<evidence type="ECO:0000256" key="7">
    <source>
        <dbReference type="ARBA" id="ARBA00023136"/>
    </source>
</evidence>
<dbReference type="Pfam" id="PF13145">
    <property type="entry name" value="Rotamase_2"/>
    <property type="match status" value="1"/>
</dbReference>
<evidence type="ECO:0000256" key="2">
    <source>
        <dbReference type="ARBA" id="ARBA00018370"/>
    </source>
</evidence>
<feature type="transmembrane region" description="Helical" evidence="15">
    <location>
        <begin position="12"/>
        <end position="30"/>
    </location>
</feature>
<dbReference type="EMBL" id="JACIJD010000005">
    <property type="protein sequence ID" value="MBB5693467.1"/>
    <property type="molecule type" value="Genomic_DNA"/>
</dbReference>
<dbReference type="Gene3D" id="1.10.4030.10">
    <property type="entry name" value="Porin chaperone SurA, peptide-binding domain"/>
    <property type="match status" value="1"/>
</dbReference>
<comment type="similarity">
    <text evidence="11">Belongs to the PpiD chaperone family.</text>
</comment>
<dbReference type="PANTHER" id="PTHR47529:SF1">
    <property type="entry name" value="PERIPLASMIC CHAPERONE PPID"/>
    <property type="match status" value="1"/>
</dbReference>
<evidence type="ECO:0000256" key="3">
    <source>
        <dbReference type="ARBA" id="ARBA00022475"/>
    </source>
</evidence>
<evidence type="ECO:0000256" key="13">
    <source>
        <dbReference type="ARBA" id="ARBA00042775"/>
    </source>
</evidence>
<name>A0A840YAS4_9PROT</name>
<keyword evidence="7 15" id="KW-0472">Membrane</keyword>
<keyword evidence="3" id="KW-1003">Cell membrane</keyword>
<keyword evidence="5 15" id="KW-0812">Transmembrane</keyword>
<dbReference type="Gene3D" id="3.10.50.40">
    <property type="match status" value="1"/>
</dbReference>
<evidence type="ECO:0000256" key="5">
    <source>
        <dbReference type="ARBA" id="ARBA00022692"/>
    </source>
</evidence>
<dbReference type="SUPFAM" id="SSF109998">
    <property type="entry name" value="Triger factor/SurA peptide-binding domain-like"/>
    <property type="match status" value="1"/>
</dbReference>
<keyword evidence="8" id="KW-0143">Chaperone</keyword>
<evidence type="ECO:0000313" key="18">
    <source>
        <dbReference type="Proteomes" id="UP000580654"/>
    </source>
</evidence>
<comment type="caution">
    <text evidence="17">The sequence shown here is derived from an EMBL/GenBank/DDBJ whole genome shotgun (WGS) entry which is preliminary data.</text>
</comment>
<sequence length="636" mass="67389">MITAFRRLAGTWFAKGLFLLLVLSFAVWGIEDVVRNLGRDNAVARVGGEAIELTEAQDAARRETQRLQRQLGPRFEANEAFRQAVARQAVENLIASRAQRQEARRMGVAASVEAVRAYTFSIPSFQGADGRFSPLILQQFLRQNDLSEGDFTRLVVADLERQQLVGAVRAGARAPEALARQLLAFAGERRVAEVAEFPLLNAPEPPEPTEAQLTRFHENNPAPFSSPEYREAALALLSAETLLPRVAVSDAEVEAGLEAQRERTGTPERRTVEQALVNSREAAEAIRAAWAGGADLAAIRGQAEGAGGTALEMGQVSRGEMPVENIAAAVFALPEGGVTDPIQSPFGWHVMKVTAVQAAAGKPIEELRAETRDFLAREKAADLTFEEANKLEDALGGGATVEEAAQRFGLAAIRVTVDRNGNGPDGRRVELPGGPVARAGVLEAIFAGPAGAGTRVAEAGNGFLALDVPRVTPAALKPFAEVEAEVRRAWTLDARRRAQEERAAALLGAAQGTGQGGKDFTEAAREAGVEPVRMGPSLRDPGAAAPGGIPGGLLPGLFAAKPGEVTMAQTSDGYAVARLVEIVPADVAADAEGQARVKNEVEQSMQDDLEAQFAAALRARANVTINPSAMEQVAAR</sequence>
<dbReference type="Proteomes" id="UP000580654">
    <property type="component" value="Unassembled WGS sequence"/>
</dbReference>
<dbReference type="InterPro" id="IPR000297">
    <property type="entry name" value="PPIase_PpiC"/>
</dbReference>
<keyword evidence="4" id="KW-0997">Cell inner membrane</keyword>
<evidence type="ECO:0000313" key="17">
    <source>
        <dbReference type="EMBL" id="MBB5693467.1"/>
    </source>
</evidence>
<dbReference type="Pfam" id="PF13624">
    <property type="entry name" value="SurA_N_3"/>
    <property type="match status" value="1"/>
</dbReference>
<keyword evidence="14" id="KW-0697">Rotamase</keyword>
<keyword evidence="6 15" id="KW-1133">Transmembrane helix</keyword>
<dbReference type="InterPro" id="IPR046357">
    <property type="entry name" value="PPIase_dom_sf"/>
</dbReference>